<keyword evidence="2" id="KW-1185">Reference proteome</keyword>
<dbReference type="EMBL" id="CAJVPU010003417">
    <property type="protein sequence ID" value="CAG8517764.1"/>
    <property type="molecule type" value="Genomic_DNA"/>
</dbReference>
<comment type="caution">
    <text evidence="1">The sequence shown here is derived from an EMBL/GenBank/DDBJ whole genome shotgun (WGS) entry which is preliminary data.</text>
</comment>
<reference evidence="1" key="1">
    <citation type="submission" date="2021-06" db="EMBL/GenBank/DDBJ databases">
        <authorList>
            <person name="Kallberg Y."/>
            <person name="Tangrot J."/>
            <person name="Rosling A."/>
        </authorList>
    </citation>
    <scope>NUCLEOTIDE SEQUENCE</scope>
    <source>
        <strain evidence="1">IL203A</strain>
    </source>
</reference>
<feature type="non-terminal residue" evidence="1">
    <location>
        <position position="136"/>
    </location>
</feature>
<evidence type="ECO:0000313" key="1">
    <source>
        <dbReference type="EMBL" id="CAG8517764.1"/>
    </source>
</evidence>
<evidence type="ECO:0000313" key="2">
    <source>
        <dbReference type="Proteomes" id="UP000789702"/>
    </source>
</evidence>
<protein>
    <submittedName>
        <fullName evidence="1">2941_t:CDS:1</fullName>
    </submittedName>
</protein>
<organism evidence="1 2">
    <name type="scientific">Dentiscutata heterogama</name>
    <dbReference type="NCBI Taxonomy" id="1316150"/>
    <lineage>
        <taxon>Eukaryota</taxon>
        <taxon>Fungi</taxon>
        <taxon>Fungi incertae sedis</taxon>
        <taxon>Mucoromycota</taxon>
        <taxon>Glomeromycotina</taxon>
        <taxon>Glomeromycetes</taxon>
        <taxon>Diversisporales</taxon>
        <taxon>Gigasporaceae</taxon>
        <taxon>Dentiscutata</taxon>
    </lineage>
</organism>
<proteinExistence type="predicted"/>
<sequence length="136" mass="15445">SLQEYLNDYLLPATQDNASLDDIKKHYMARNLAINLLKKIGTTFTTNTSKSRIDNWLYTYNICSAAGEAKQIGIKNYIYYAQAYYIEKEAFLSLLPTLIAKLNKNDAKKYPSRVNKACSASIDILKEIVDTNFGSR</sequence>
<dbReference type="Proteomes" id="UP000789702">
    <property type="component" value="Unassembled WGS sequence"/>
</dbReference>
<gene>
    <name evidence="1" type="ORF">DHETER_LOCUS3763</name>
</gene>
<feature type="non-terminal residue" evidence="1">
    <location>
        <position position="1"/>
    </location>
</feature>
<accession>A0ACA9LBG6</accession>
<name>A0ACA9LBG6_9GLOM</name>